<gene>
    <name evidence="7" type="ORF">KME15_23900</name>
</gene>
<evidence type="ECO:0000256" key="1">
    <source>
        <dbReference type="ARBA" id="ARBA00022574"/>
    </source>
</evidence>
<evidence type="ECO:0000256" key="4">
    <source>
        <dbReference type="SAM" id="MobiDB-lite"/>
    </source>
</evidence>
<dbReference type="PANTHER" id="PTHR44019:SF8">
    <property type="entry name" value="POC1 CENTRIOLAR PROTEIN HOMOLOG"/>
    <property type="match status" value="1"/>
</dbReference>
<protein>
    <submittedName>
        <fullName evidence="7">NACHT domain-containing protein</fullName>
    </submittedName>
</protein>
<dbReference type="Proteomes" id="UP000757435">
    <property type="component" value="Unassembled WGS sequence"/>
</dbReference>
<evidence type="ECO:0000313" key="7">
    <source>
        <dbReference type="EMBL" id="MBW4661725.1"/>
    </source>
</evidence>
<dbReference type="PRINTS" id="PR00320">
    <property type="entry name" value="GPROTEINBRPT"/>
</dbReference>
<dbReference type="SUPFAM" id="SSF52540">
    <property type="entry name" value="P-loop containing nucleoside triphosphate hydrolases"/>
    <property type="match status" value="1"/>
</dbReference>
<dbReference type="PROSITE" id="PS50294">
    <property type="entry name" value="WD_REPEATS_REGION"/>
    <property type="match status" value="12"/>
</dbReference>
<dbReference type="Gene3D" id="2.130.10.10">
    <property type="entry name" value="YVTN repeat-like/Quinoprotein amine dehydrogenase"/>
    <property type="match status" value="6"/>
</dbReference>
<feature type="repeat" description="WD" evidence="3">
    <location>
        <begin position="829"/>
        <end position="854"/>
    </location>
</feature>
<feature type="repeat" description="WD" evidence="3">
    <location>
        <begin position="1138"/>
        <end position="1179"/>
    </location>
</feature>
<feature type="repeat" description="WD" evidence="3">
    <location>
        <begin position="855"/>
        <end position="896"/>
    </location>
</feature>
<dbReference type="CDD" id="cd00200">
    <property type="entry name" value="WD40"/>
    <property type="match status" value="2"/>
</dbReference>
<dbReference type="AlphaFoldDB" id="A0A951QH33"/>
<accession>A0A951QH33</accession>
<dbReference type="SUPFAM" id="SSF50978">
    <property type="entry name" value="WD40 repeat-like"/>
    <property type="match status" value="3"/>
</dbReference>
<feature type="repeat" description="WD" evidence="3">
    <location>
        <begin position="595"/>
        <end position="636"/>
    </location>
</feature>
<evidence type="ECO:0000256" key="3">
    <source>
        <dbReference type="PROSITE-ProRule" id="PRU00221"/>
    </source>
</evidence>
<dbReference type="InterPro" id="IPR020472">
    <property type="entry name" value="WD40_PAC1"/>
</dbReference>
<evidence type="ECO:0000256" key="2">
    <source>
        <dbReference type="ARBA" id="ARBA00022737"/>
    </source>
</evidence>
<dbReference type="Pfam" id="PF00400">
    <property type="entry name" value="WD40"/>
    <property type="match status" value="14"/>
</dbReference>
<dbReference type="InterPro" id="IPR001680">
    <property type="entry name" value="WD40_rpt"/>
</dbReference>
<feature type="repeat" description="WD" evidence="3">
    <location>
        <begin position="897"/>
        <end position="938"/>
    </location>
</feature>
<dbReference type="InterPro" id="IPR050505">
    <property type="entry name" value="WDR55/POC1"/>
</dbReference>
<proteinExistence type="predicted"/>
<feature type="domain" description="NACHT" evidence="5">
    <location>
        <begin position="154"/>
        <end position="325"/>
    </location>
</feature>
<sequence>MTAEEAVALLDTLLQQEHLNTIQEQIFRGCWEGETYADMAERMGYDAGYIKDTGAKLWKFLSEALGERVTKNNVQSVLKRSGRSAVSSSPVLPPDRPESEQPGQPLSFSALSSSALPFPQINWGEAIDVSTFYGRTVELAILKRWILEEGCRSISILGMGGIGKTALSVKLAAEIAEGSQAQPVPSASFQFILWRTLRNAPPVEALVADLIRVLSGDRLKEADLPTDAAGRISRLMEFFRTYRCLVVLDNVETVLQAGEYSGYFQTKHQGYGELLRRLAHTAHLSCLVLTSRENPRDLTALEGETLPVRSLRLNGLAGDDSKAILQAKGTFIGTAADWQTLSDRYAGNPLALKIVASTIQDLFDGDLSEFLTQGAMVFDDIRNLLDQQFERLSRLEKDMMYWLAIARESVALAELQGDLIATPKSKLMEAIGSLMRRSLIEKIAQRYTQQPVVMEYVTDRLIETVNDEIGSEGNDEATNSSTLFHTHALLKASGKDYIRDRQSRLILEPLIEKLLMQFRSKLGVEQRLNQCLQRLKAGSRSPGYAGGNLLNLFRQLGTDLTGYDFSGLTLWHAYLQDVTLHRVSFAETDLAKSVFAQPLGSMLSVAISPDGRLLAASDGDGEIRIWQMQDGRQLLTCREHTSWVKAIAFAPPCSQNSQTLASSGEDQIIRLWDMDTGQCYQDFRGHTNWVWAIAFHPSGEQLASASEDGTVRLWNIGTGDCLQVLTDPTGGVCAIAFSPDGATIASGGDDRVVRLWNWETGELKALLGHTQRIRSIAFSPDGQLLASGGDDALVKIWQVQRGECWQTINCDRRVWTLAFPPPDSRAGQGKIIGTGGDDQMIKFWDIQTQDCLKTFQGHDSHVWAIAFSPDGATIVSGSDDQTLKLWEVETGRCVRTFQGYNNWIWSAAFSPDGATIVSGSEDGKVRLWDADTGRCCQILEGHQGRVWTASFSPQGQIVASGGDDQTIRLWHRATGRCLKILKERLGQIRRVEFSPDGRLLATNNGDNTVKIWDVSQIYRSLSSDSSSSNVPLSIPRLRTLKGHGGRIYGIAFLLDSDRLITGSEDQTLRLWEISTGNCLRVFEGHSRYVLSVAASPNVANHQEIKSHRAENQELIASGSDDQTIRLWNVHTGECLRVLEGQRGWIQTIAFSPDGSLLASGSTDQTVKLWQVSTGTCLNTLEGHKEVRSVSFSPDGRQLATGSEDETIKLWAVQTGECLRTLRADRPYEGMNITGATGLTAAQRSALFALGAEDFDGA</sequence>
<feature type="region of interest" description="Disordered" evidence="4">
    <location>
        <begin position="80"/>
        <end position="106"/>
    </location>
</feature>
<feature type="repeat" description="WD" evidence="3">
    <location>
        <begin position="1186"/>
        <end position="1220"/>
    </location>
</feature>
<feature type="repeat" description="WD" evidence="3">
    <location>
        <begin position="1110"/>
        <end position="1137"/>
    </location>
</feature>
<dbReference type="InterPro" id="IPR036322">
    <property type="entry name" value="WD40_repeat_dom_sf"/>
</dbReference>
<dbReference type="Pfam" id="PF05729">
    <property type="entry name" value="NACHT"/>
    <property type="match status" value="1"/>
</dbReference>
<organism evidence="7 8">
    <name type="scientific">Drouetiella hepatica Uher 2000/2452</name>
    <dbReference type="NCBI Taxonomy" id="904376"/>
    <lineage>
        <taxon>Bacteria</taxon>
        <taxon>Bacillati</taxon>
        <taxon>Cyanobacteriota</taxon>
        <taxon>Cyanophyceae</taxon>
        <taxon>Oculatellales</taxon>
        <taxon>Oculatellaceae</taxon>
        <taxon>Drouetiella</taxon>
    </lineage>
</organism>
<dbReference type="PRINTS" id="PR00364">
    <property type="entry name" value="DISEASERSIST"/>
</dbReference>
<feature type="repeat" description="WD" evidence="3">
    <location>
        <begin position="725"/>
        <end position="766"/>
    </location>
</feature>
<keyword evidence="1 3" id="KW-0853">WD repeat</keyword>
<feature type="repeat" description="WD" evidence="3">
    <location>
        <begin position="1040"/>
        <end position="1081"/>
    </location>
</feature>
<feature type="repeat" description="WD" evidence="3">
    <location>
        <begin position="766"/>
        <end position="807"/>
    </location>
</feature>
<name>A0A951QH33_9CYAN</name>
<feature type="repeat" description="WD" evidence="3">
    <location>
        <begin position="939"/>
        <end position="980"/>
    </location>
</feature>
<dbReference type="PROSITE" id="PS00678">
    <property type="entry name" value="WD_REPEATS_1"/>
    <property type="match status" value="6"/>
</dbReference>
<evidence type="ECO:0000259" key="6">
    <source>
        <dbReference type="Pfam" id="PF26355"/>
    </source>
</evidence>
<reference evidence="7" key="2">
    <citation type="journal article" date="2022" name="Microbiol. Resour. Announc.">
        <title>Metagenome Sequencing to Explore Phylogenomics of Terrestrial Cyanobacteria.</title>
        <authorList>
            <person name="Ward R.D."/>
            <person name="Stajich J.E."/>
            <person name="Johansen J.R."/>
            <person name="Huntemann M."/>
            <person name="Clum A."/>
            <person name="Foster B."/>
            <person name="Foster B."/>
            <person name="Roux S."/>
            <person name="Palaniappan K."/>
            <person name="Varghese N."/>
            <person name="Mukherjee S."/>
            <person name="Reddy T.B.K."/>
            <person name="Daum C."/>
            <person name="Copeland A."/>
            <person name="Chen I.A."/>
            <person name="Ivanova N.N."/>
            <person name="Kyrpides N.C."/>
            <person name="Shapiro N."/>
            <person name="Eloe-Fadrosh E.A."/>
            <person name="Pietrasiak N."/>
        </authorList>
    </citation>
    <scope>NUCLEOTIDE SEQUENCE</scope>
    <source>
        <strain evidence="7">UHER 2000/2452</strain>
    </source>
</reference>
<dbReference type="Gene3D" id="3.40.50.300">
    <property type="entry name" value="P-loop containing nucleotide triphosphate hydrolases"/>
    <property type="match status" value="1"/>
</dbReference>
<keyword evidence="2" id="KW-0677">Repeat</keyword>
<dbReference type="SUPFAM" id="SSF141571">
    <property type="entry name" value="Pentapeptide repeat-like"/>
    <property type="match status" value="1"/>
</dbReference>
<feature type="repeat" description="WD" evidence="3">
    <location>
        <begin position="683"/>
        <end position="724"/>
    </location>
</feature>
<evidence type="ECO:0000313" key="8">
    <source>
        <dbReference type="Proteomes" id="UP000757435"/>
    </source>
</evidence>
<feature type="repeat" description="WD" evidence="3">
    <location>
        <begin position="981"/>
        <end position="1015"/>
    </location>
</feature>
<comment type="caution">
    <text evidence="7">The sequence shown here is derived from an EMBL/GenBank/DDBJ whole genome shotgun (WGS) entry which is preliminary data.</text>
</comment>
<dbReference type="PROSITE" id="PS50082">
    <property type="entry name" value="WD_REPEATS_2"/>
    <property type="match status" value="14"/>
</dbReference>
<dbReference type="InterPro" id="IPR058651">
    <property type="entry name" value="HTH_VMAP-M9"/>
</dbReference>
<reference evidence="7" key="1">
    <citation type="submission" date="2021-05" db="EMBL/GenBank/DDBJ databases">
        <authorList>
            <person name="Pietrasiak N."/>
            <person name="Ward R."/>
            <person name="Stajich J.E."/>
            <person name="Kurbessoian T."/>
        </authorList>
    </citation>
    <scope>NUCLEOTIDE SEQUENCE</scope>
    <source>
        <strain evidence="7">UHER 2000/2452</strain>
    </source>
</reference>
<dbReference type="SMART" id="SM00320">
    <property type="entry name" value="WD40"/>
    <property type="match status" value="14"/>
</dbReference>
<dbReference type="InterPro" id="IPR015943">
    <property type="entry name" value="WD40/YVTN_repeat-like_dom_sf"/>
</dbReference>
<feature type="repeat" description="WD" evidence="3">
    <location>
        <begin position="637"/>
        <end position="682"/>
    </location>
</feature>
<dbReference type="InterPro" id="IPR007111">
    <property type="entry name" value="NACHT_NTPase"/>
</dbReference>
<evidence type="ECO:0000259" key="5">
    <source>
        <dbReference type="Pfam" id="PF05729"/>
    </source>
</evidence>
<dbReference type="PANTHER" id="PTHR44019">
    <property type="entry name" value="WD REPEAT-CONTAINING PROTEIN 55"/>
    <property type="match status" value="1"/>
</dbReference>
<feature type="domain" description="vWA-MoxR associated protein N-terminal HTH" evidence="6">
    <location>
        <begin position="1"/>
        <end position="80"/>
    </location>
</feature>
<feature type="compositionally biased region" description="Polar residues" evidence="4">
    <location>
        <begin position="80"/>
        <end position="90"/>
    </location>
</feature>
<dbReference type="EMBL" id="JAHHHD010000044">
    <property type="protein sequence ID" value="MBW4661725.1"/>
    <property type="molecule type" value="Genomic_DNA"/>
</dbReference>
<dbReference type="InterPro" id="IPR019775">
    <property type="entry name" value="WD40_repeat_CS"/>
</dbReference>
<dbReference type="Pfam" id="PF26355">
    <property type="entry name" value="HTH_VMAP-M9"/>
    <property type="match status" value="1"/>
</dbReference>
<dbReference type="InterPro" id="IPR027417">
    <property type="entry name" value="P-loop_NTPase"/>
</dbReference>